<reference evidence="1" key="1">
    <citation type="submission" date="2024-06" db="EMBL/GenBank/DDBJ databases">
        <authorList>
            <person name="Li S."/>
        </authorList>
    </citation>
    <scope>NUCLEOTIDE SEQUENCE</scope>
    <source>
        <strain evidence="1">SR10</strain>
    </source>
</reference>
<proteinExistence type="predicted"/>
<name>A0AAU8MZN8_9GAMM</name>
<accession>A0AAU8MZN8</accession>
<gene>
    <name evidence="1" type="ORF">ABU614_07950</name>
</gene>
<evidence type="ECO:0000313" key="1">
    <source>
        <dbReference type="EMBL" id="XCO76702.1"/>
    </source>
</evidence>
<dbReference type="AlphaFoldDB" id="A0AAU8MZN8"/>
<protein>
    <recommendedName>
        <fullName evidence="2">Lipoprotein</fullName>
    </recommendedName>
</protein>
<dbReference type="RefSeq" id="WP_363799943.1">
    <property type="nucleotide sequence ID" value="NZ_CP159925.1"/>
</dbReference>
<organism evidence="1">
    <name type="scientific">Lysobacter firmicutimachus</name>
    <dbReference type="NCBI Taxonomy" id="1792846"/>
    <lineage>
        <taxon>Bacteria</taxon>
        <taxon>Pseudomonadati</taxon>
        <taxon>Pseudomonadota</taxon>
        <taxon>Gammaproteobacteria</taxon>
        <taxon>Lysobacterales</taxon>
        <taxon>Lysobacteraceae</taxon>
        <taxon>Lysobacter</taxon>
    </lineage>
</organism>
<dbReference type="EMBL" id="CP159925">
    <property type="protein sequence ID" value="XCO76702.1"/>
    <property type="molecule type" value="Genomic_DNA"/>
</dbReference>
<evidence type="ECO:0008006" key="2">
    <source>
        <dbReference type="Google" id="ProtNLM"/>
    </source>
</evidence>
<sequence length="194" mass="21703">MALGFRRQSRRRIAVDRTGRWSWLWLTLSLAWLLAGCGERAADLDHPQAYHAPGLRLQIPGNWRVGEDRRIGQIHYLTVESPGSALFVAIVGSGRGQELDTFARGFSAEADRQLPAAQAPGHRFERSGFAEGAIRERYSLRLGGIDVPHRREYRKVTGARRSAFLITQGAEQDLAKTQPGFDLLLRSFELPEAP</sequence>